<evidence type="ECO:0000313" key="4">
    <source>
        <dbReference type="Proteomes" id="UP000758603"/>
    </source>
</evidence>
<dbReference type="EMBL" id="JAGPXC010000001">
    <property type="protein sequence ID" value="KAH6661152.1"/>
    <property type="molecule type" value="Genomic_DNA"/>
</dbReference>
<dbReference type="SUPFAM" id="SSF54928">
    <property type="entry name" value="RNA-binding domain, RBD"/>
    <property type="match status" value="1"/>
</dbReference>
<dbReference type="PROSITE" id="PS50102">
    <property type="entry name" value="RRM"/>
    <property type="match status" value="1"/>
</dbReference>
<accession>A0A9P8UZC2</accession>
<dbReference type="AlphaFoldDB" id="A0A9P8UZC2"/>
<dbReference type="Pfam" id="PF26082">
    <property type="entry name" value="zf-C2H2_AcuF"/>
    <property type="match status" value="1"/>
</dbReference>
<reference evidence="3" key="1">
    <citation type="journal article" date="2021" name="Nat. Commun.">
        <title>Genetic determinants of endophytism in the Arabidopsis root mycobiome.</title>
        <authorList>
            <person name="Mesny F."/>
            <person name="Miyauchi S."/>
            <person name="Thiergart T."/>
            <person name="Pickel B."/>
            <person name="Atanasova L."/>
            <person name="Karlsson M."/>
            <person name="Huettel B."/>
            <person name="Barry K.W."/>
            <person name="Haridas S."/>
            <person name="Chen C."/>
            <person name="Bauer D."/>
            <person name="Andreopoulos W."/>
            <person name="Pangilinan J."/>
            <person name="LaButti K."/>
            <person name="Riley R."/>
            <person name="Lipzen A."/>
            <person name="Clum A."/>
            <person name="Drula E."/>
            <person name="Henrissat B."/>
            <person name="Kohler A."/>
            <person name="Grigoriev I.V."/>
            <person name="Martin F.M."/>
            <person name="Hacquard S."/>
        </authorList>
    </citation>
    <scope>NUCLEOTIDE SEQUENCE</scope>
    <source>
        <strain evidence="3">MPI-SDFR-AT-0073</strain>
    </source>
</reference>
<comment type="caution">
    <text evidence="3">The sequence shown here is derived from an EMBL/GenBank/DDBJ whole genome shotgun (WGS) entry which is preliminary data.</text>
</comment>
<evidence type="ECO:0000313" key="3">
    <source>
        <dbReference type="EMBL" id="KAH6661152.1"/>
    </source>
</evidence>
<dbReference type="InterPro" id="IPR058925">
    <property type="entry name" value="zf-C2H2_AcuF"/>
</dbReference>
<dbReference type="InterPro" id="IPR035979">
    <property type="entry name" value="RBD_domain_sf"/>
</dbReference>
<sequence>MPQYFKFSNSQVTHTIHSRPNRYCVIESMSAFGSHGSLPLQPDLITRRQQTIIHDPDKAPSVVAQLYQNCSGLFGDMLVLLRSDLITNNSILMTLDRSHSYLVLWGDGYGVADEKFEEALGRSRRARASTLRYLVSICKTLTGRLYPSLAKIQQAHITIKVEELAATTEKVKHLIQQDGRHDSDSDTDSDDCSDAGSLDWDDLAEDLNTDTQCLLDLGSRFSEETVGHVLPGRAVTPNLLGPWSPSGIFTDQIQRSYPSCDTGLSERLAQANQSRLLRWRQAIGSAVKINIVSSTNDRSEKGATNTFKDAGLGTSLPLGQSPTAMSPYAGTLVSYFGGGAGPIRAPLLPKGATDGLPFTCISCGQTVRFTNTSAWKKHLFSDLQPYICLDNECSSNVASFSTKAAWQTHFELEHNPSSIWSIIKCPICQQQIQGDKLHCTSHLARHMEDIALMVLPPTIAESEGGSDAGSEIEFQQENTNTAFGDRTDTQSSSSQTALSDVNAAEAHKIVENEKLFIDNSWLVHNRMSSQSDKTTLNLKVDLIGEGSKKKIETTVNNISQDTKAMLPEGREPSNPEDIQQPGGHYVYQPGSELIANAVDTHSAYVPRACICCQKCTGEKLLKKPTVRTMDMPHDPAKSLLCNTLYINHMPVNVHEDLLKQIFSNQPGYKRLCYRAKQDGPMCFIEFENVQSATSALDELDGRPWTNGIDGRINLGYSKNSLGVRLENPTSTLMQTSAKTVLPPLEGRHERCTTCQKTDCLPQHQAIL</sequence>
<dbReference type="PANTHER" id="PTHR35391">
    <property type="entry name" value="C2H2-TYPE DOMAIN-CONTAINING PROTEIN-RELATED"/>
    <property type="match status" value="1"/>
</dbReference>
<dbReference type="RefSeq" id="XP_045965283.1">
    <property type="nucleotide sequence ID" value="XM_046101647.1"/>
</dbReference>
<evidence type="ECO:0000259" key="2">
    <source>
        <dbReference type="PROSITE" id="PS50102"/>
    </source>
</evidence>
<dbReference type="GeneID" id="70130539"/>
<feature type="domain" description="RRM" evidence="2">
    <location>
        <begin position="642"/>
        <end position="719"/>
    </location>
</feature>
<gene>
    <name evidence="3" type="ORF">BKA67DRAFT_550318</name>
</gene>
<protein>
    <recommendedName>
        <fullName evidence="2">RRM domain-containing protein</fullName>
    </recommendedName>
</protein>
<dbReference type="InterPro" id="IPR000504">
    <property type="entry name" value="RRM_dom"/>
</dbReference>
<dbReference type="Gene3D" id="3.30.70.330">
    <property type="match status" value="1"/>
</dbReference>
<dbReference type="Pfam" id="PF00076">
    <property type="entry name" value="RRM_1"/>
    <property type="match status" value="1"/>
</dbReference>
<dbReference type="PANTHER" id="PTHR35391:SF7">
    <property type="entry name" value="C2H2-TYPE DOMAIN-CONTAINING PROTEIN"/>
    <property type="match status" value="1"/>
</dbReference>
<dbReference type="InterPro" id="IPR012677">
    <property type="entry name" value="Nucleotide-bd_a/b_plait_sf"/>
</dbReference>
<dbReference type="OrthoDB" id="20872at2759"/>
<keyword evidence="1" id="KW-0694">RNA-binding</keyword>
<dbReference type="GO" id="GO:0003723">
    <property type="term" value="F:RNA binding"/>
    <property type="evidence" value="ECO:0007669"/>
    <property type="project" value="UniProtKB-UniRule"/>
</dbReference>
<proteinExistence type="predicted"/>
<keyword evidence="4" id="KW-1185">Reference proteome</keyword>
<name>A0A9P8UZC2_9PEZI</name>
<dbReference type="SMART" id="SM00360">
    <property type="entry name" value="RRM"/>
    <property type="match status" value="1"/>
</dbReference>
<dbReference type="Proteomes" id="UP000758603">
    <property type="component" value="Unassembled WGS sequence"/>
</dbReference>
<evidence type="ECO:0000256" key="1">
    <source>
        <dbReference type="PROSITE-ProRule" id="PRU00176"/>
    </source>
</evidence>
<organism evidence="3 4">
    <name type="scientific">Truncatella angustata</name>
    <dbReference type="NCBI Taxonomy" id="152316"/>
    <lineage>
        <taxon>Eukaryota</taxon>
        <taxon>Fungi</taxon>
        <taxon>Dikarya</taxon>
        <taxon>Ascomycota</taxon>
        <taxon>Pezizomycotina</taxon>
        <taxon>Sordariomycetes</taxon>
        <taxon>Xylariomycetidae</taxon>
        <taxon>Amphisphaeriales</taxon>
        <taxon>Sporocadaceae</taxon>
        <taxon>Truncatella</taxon>
    </lineage>
</organism>